<proteinExistence type="predicted"/>
<protein>
    <submittedName>
        <fullName evidence="1">Uncharacterized protein</fullName>
    </submittedName>
</protein>
<accession>A0A841JSF9</accession>
<dbReference type="Proteomes" id="UP000538666">
    <property type="component" value="Unassembled WGS sequence"/>
</dbReference>
<gene>
    <name evidence="1" type="ORF">HNQ77_002295</name>
</gene>
<dbReference type="AlphaFoldDB" id="A0A841JSF9"/>
<comment type="caution">
    <text evidence="1">The sequence shown here is derived from an EMBL/GenBank/DDBJ whole genome shotgun (WGS) entry which is preliminary data.</text>
</comment>
<name>A0A841JSF9_9BACT</name>
<dbReference type="Pfam" id="PF19888">
    <property type="entry name" value="DUF6361"/>
    <property type="match status" value="1"/>
</dbReference>
<dbReference type="OrthoDB" id="1825624at2"/>
<dbReference type="EMBL" id="JACHEK010000004">
    <property type="protein sequence ID" value="MBB6144343.1"/>
    <property type="molecule type" value="Genomic_DNA"/>
</dbReference>
<reference evidence="1 2" key="1">
    <citation type="submission" date="2020-08" db="EMBL/GenBank/DDBJ databases">
        <title>Genomic Encyclopedia of Type Strains, Phase IV (KMG-IV): sequencing the most valuable type-strain genomes for metagenomic binning, comparative biology and taxonomic classification.</title>
        <authorList>
            <person name="Goeker M."/>
        </authorList>
    </citation>
    <scope>NUCLEOTIDE SEQUENCE [LARGE SCALE GENOMIC DNA]</scope>
    <source>
        <strain evidence="1 2">DSM 103733</strain>
    </source>
</reference>
<evidence type="ECO:0000313" key="1">
    <source>
        <dbReference type="EMBL" id="MBB6144343.1"/>
    </source>
</evidence>
<dbReference type="RefSeq" id="WP_156185881.1">
    <property type="nucleotide sequence ID" value="NZ_JACHEK010000004.1"/>
</dbReference>
<sequence>MSRDAIGRAEAQLDGHSEGVRDEIGFLLIHQRYADRFFPGTSVLHTRLRYVLFVPWMYEALQRETKVRSVQRSVERAEVRLAGRLLDAGEDGVIGARRFPEKSNQPPSLIYWTALGAWGLLGPTRDGEHLPTRSRIHATLSSATRTTLDDDGVPLNPSYLPFDKLMPDAPDDFVGDGELTFVLLLDEKKYLRKRLSDVRSVHHPGEPSLLAKLALLNAVPDVEHCWDSEILKYAGRDRDALLRAGQAAALAVIGRGVYAALVEEIRECNDSIQTSRLHRDKLPLILAEHAEEASKLNLLGLQMDGIDLSEPFSAVLTETQDWIHRKNGPVRDLLDCYRRAECRRKGQRARLSQSLKGRELRRVWENEKHPGAKPLHYRWHNVHRLLNDLNGAE</sequence>
<organism evidence="1 2">
    <name type="scientific">Silvibacterium bohemicum</name>
    <dbReference type="NCBI Taxonomy" id="1577686"/>
    <lineage>
        <taxon>Bacteria</taxon>
        <taxon>Pseudomonadati</taxon>
        <taxon>Acidobacteriota</taxon>
        <taxon>Terriglobia</taxon>
        <taxon>Terriglobales</taxon>
        <taxon>Acidobacteriaceae</taxon>
        <taxon>Silvibacterium</taxon>
    </lineage>
</organism>
<dbReference type="InterPro" id="IPR045941">
    <property type="entry name" value="DUF6361"/>
</dbReference>
<keyword evidence="2" id="KW-1185">Reference proteome</keyword>
<evidence type="ECO:0000313" key="2">
    <source>
        <dbReference type="Proteomes" id="UP000538666"/>
    </source>
</evidence>